<evidence type="ECO:0000259" key="5">
    <source>
        <dbReference type="Pfam" id="PF08625"/>
    </source>
</evidence>
<dbReference type="Pfam" id="PF08625">
    <property type="entry name" value="Utp13"/>
    <property type="match status" value="1"/>
</dbReference>
<keyword evidence="2" id="KW-0853">WD repeat</keyword>
<dbReference type="GO" id="GO:0032040">
    <property type="term" value="C:small-subunit processome"/>
    <property type="evidence" value="ECO:0007669"/>
    <property type="project" value="InterPro"/>
</dbReference>
<comment type="subcellular location">
    <subcellularLocation>
        <location evidence="1">Nucleus</location>
        <location evidence="1">Nucleolus</location>
    </subcellularLocation>
</comment>
<dbReference type="EMBL" id="OD566883">
    <property type="protein sequence ID" value="CAD7444811.1"/>
    <property type="molecule type" value="Genomic_DNA"/>
</dbReference>
<gene>
    <name evidence="6" type="ORF">TBIB3V08_LOCUS7177</name>
</gene>
<proteinExistence type="predicted"/>
<keyword evidence="4" id="KW-0539">Nucleus</keyword>
<dbReference type="GO" id="GO:0030686">
    <property type="term" value="C:90S preribosome"/>
    <property type="evidence" value="ECO:0007669"/>
    <property type="project" value="TreeGrafter"/>
</dbReference>
<protein>
    <recommendedName>
        <fullName evidence="5">U3 small nucleolar RNA-associated protein 13 C-terminal domain-containing protein</fullName>
    </recommendedName>
</protein>
<dbReference type="PANTHER" id="PTHR19854:SF15">
    <property type="entry name" value="TRANSDUCIN BETA-LIKE PROTEIN 3"/>
    <property type="match status" value="1"/>
</dbReference>
<dbReference type="GO" id="GO:0000472">
    <property type="term" value="P:endonucleolytic cleavage to generate mature 5'-end of SSU-rRNA from (SSU-rRNA, 5.8S rRNA, LSU-rRNA)"/>
    <property type="evidence" value="ECO:0007669"/>
    <property type="project" value="TreeGrafter"/>
</dbReference>
<evidence type="ECO:0000256" key="3">
    <source>
        <dbReference type="ARBA" id="ARBA00022737"/>
    </source>
</evidence>
<evidence type="ECO:0000256" key="1">
    <source>
        <dbReference type="ARBA" id="ARBA00004604"/>
    </source>
</evidence>
<evidence type="ECO:0000256" key="2">
    <source>
        <dbReference type="ARBA" id="ARBA00022574"/>
    </source>
</evidence>
<dbReference type="GO" id="GO:0000480">
    <property type="term" value="P:endonucleolytic cleavage in 5'-ETS of tricistronic rRNA transcript (SSU-rRNA, 5.8S rRNA, LSU-rRNA)"/>
    <property type="evidence" value="ECO:0007669"/>
    <property type="project" value="TreeGrafter"/>
</dbReference>
<sequence length="278" mass="31373">MSETSNNSIQFIASPSDKWSGEVPWCMHFISKNEDFLVSGGSDSELVLWRDVTLKKQDEARKVREKLILQEQELSNLLKADQLLTALKLALTLDRPRIYTTDSSQRGGGTEGNGRLENIAIEGSSRFEYIVEAPRRYTRPDTELFFLAGWTRVRLLRSVDLGAPLNRTGITLESGEVIKKGKAGLEDTIRQLHADQKESLLKCASVWNTSSKNCHPAQLVISILLDDIAIGELKTPGLSSFLEGVIPYTERHFNRLTQLLQDLHFLQYTEACMQHHTM</sequence>
<dbReference type="GO" id="GO:0034511">
    <property type="term" value="F:U3 snoRNA binding"/>
    <property type="evidence" value="ECO:0007669"/>
    <property type="project" value="TreeGrafter"/>
</dbReference>
<reference evidence="6" key="1">
    <citation type="submission" date="2020-11" db="EMBL/GenBank/DDBJ databases">
        <authorList>
            <person name="Tran Van P."/>
        </authorList>
    </citation>
    <scope>NUCLEOTIDE SEQUENCE</scope>
</reference>
<feature type="domain" description="U3 small nucleolar RNA-associated protein 13 C-terminal" evidence="5">
    <location>
        <begin position="179"/>
        <end position="273"/>
    </location>
</feature>
<dbReference type="InterPro" id="IPR013934">
    <property type="entry name" value="Utp13_C"/>
</dbReference>
<evidence type="ECO:0000313" key="6">
    <source>
        <dbReference type="EMBL" id="CAD7444811.1"/>
    </source>
</evidence>
<dbReference type="PANTHER" id="PTHR19854">
    <property type="entry name" value="TRANSDUCIN BETA-LIKE 3"/>
    <property type="match status" value="1"/>
</dbReference>
<name>A0A7R9F1B9_9NEOP</name>
<organism evidence="6">
    <name type="scientific">Timema bartmani</name>
    <dbReference type="NCBI Taxonomy" id="61472"/>
    <lineage>
        <taxon>Eukaryota</taxon>
        <taxon>Metazoa</taxon>
        <taxon>Ecdysozoa</taxon>
        <taxon>Arthropoda</taxon>
        <taxon>Hexapoda</taxon>
        <taxon>Insecta</taxon>
        <taxon>Pterygota</taxon>
        <taxon>Neoptera</taxon>
        <taxon>Polyneoptera</taxon>
        <taxon>Phasmatodea</taxon>
        <taxon>Timematodea</taxon>
        <taxon>Timematoidea</taxon>
        <taxon>Timematidae</taxon>
        <taxon>Timema</taxon>
    </lineage>
</organism>
<evidence type="ECO:0000256" key="4">
    <source>
        <dbReference type="ARBA" id="ARBA00023242"/>
    </source>
</evidence>
<keyword evidence="3" id="KW-0677">Repeat</keyword>
<dbReference type="AlphaFoldDB" id="A0A7R9F1B9"/>
<accession>A0A7R9F1B9</accession>